<proteinExistence type="inferred from homology"/>
<dbReference type="Gene3D" id="3.40.50.1820">
    <property type="entry name" value="alpha/beta hydrolase"/>
    <property type="match status" value="1"/>
</dbReference>
<dbReference type="EMBL" id="KZ819602">
    <property type="protein sequence ID" value="PWN38186.1"/>
    <property type="molecule type" value="Genomic_DNA"/>
</dbReference>
<dbReference type="RefSeq" id="XP_025358488.1">
    <property type="nucleotide sequence ID" value="XM_025496047.1"/>
</dbReference>
<feature type="non-terminal residue" evidence="5">
    <location>
        <position position="516"/>
    </location>
</feature>
<accession>A0A316VKU6</accession>
<dbReference type="AlphaFoldDB" id="A0A316VKU6"/>
<keyword evidence="2 3" id="KW-0378">Hydrolase</keyword>
<dbReference type="STRING" id="1280837.A0A316VKU6"/>
<evidence type="ECO:0000256" key="1">
    <source>
        <dbReference type="ARBA" id="ARBA00005964"/>
    </source>
</evidence>
<reference evidence="5 6" key="1">
    <citation type="journal article" date="2018" name="Mol. Biol. Evol.">
        <title>Broad Genomic Sampling Reveals a Smut Pathogenic Ancestry of the Fungal Clade Ustilaginomycotina.</title>
        <authorList>
            <person name="Kijpornyongpan T."/>
            <person name="Mondo S.J."/>
            <person name="Barry K."/>
            <person name="Sandor L."/>
            <person name="Lee J."/>
            <person name="Lipzen A."/>
            <person name="Pangilinan J."/>
            <person name="LaButti K."/>
            <person name="Hainaut M."/>
            <person name="Henrissat B."/>
            <person name="Grigoriev I.V."/>
            <person name="Spatafora J.W."/>
            <person name="Aime M.C."/>
        </authorList>
    </citation>
    <scope>NUCLEOTIDE SEQUENCE [LARGE SCALE GENOMIC DNA]</scope>
    <source>
        <strain evidence="5 6">MCA 3882</strain>
    </source>
</reference>
<sequence length="516" mass="55752">TSSNVQDGKATYVGSCADGICSWKGIRYASPPIGNQRFSPAKVPASLTGTVDATEYGPTCLQSGDGRQSEDCLFANVFRPSGVSLNKKLPVLIFVHGGGFQSGAGSEHDPSQMILAGGNDLQAVVITINYRLGLFGFLGGSTFAQRQKQNRNDVTLNAAFTDVVQAINWSSDHIAAFGGDPDKITLWGQSAGSFASAAVMLGKHTSPKFKGVILESGSPGGVPIDPASRKDGQFNTVVSSAGCSGNPDVIGCLRGASASNLLQISNLQANLNGNVNTIPRGYYAWTAVQDGGPSNGGFFSDRPSQVINAGKFANVPVLHGDCYDEGTYFADQDSNNTQETFDYFRRIYFDSDELLQEALQQYPDDPVVGSPYKPHDGDYSNRFYGATNQYKRISSLYGDIRYQSNRRFFLDAIANRGTTAYSYEFAQYVPGNADSLGYPHGSDLDYVFNIQDGNPFGTTLSRQWLSFAAYQTPNKAGNGSPLWKHYTANSPKLLYYANNTITTIDDTFRKGPMDFL</sequence>
<evidence type="ECO:0000256" key="2">
    <source>
        <dbReference type="ARBA" id="ARBA00022801"/>
    </source>
</evidence>
<name>A0A316VKU6_9BASI</name>
<dbReference type="GeneID" id="37017828"/>
<evidence type="ECO:0000313" key="6">
    <source>
        <dbReference type="Proteomes" id="UP000245771"/>
    </source>
</evidence>
<dbReference type="GO" id="GO:0016787">
    <property type="term" value="F:hydrolase activity"/>
    <property type="evidence" value="ECO:0007669"/>
    <property type="project" value="UniProtKB-KW"/>
</dbReference>
<dbReference type="InterPro" id="IPR002018">
    <property type="entry name" value="CarbesteraseB"/>
</dbReference>
<feature type="non-terminal residue" evidence="5">
    <location>
        <position position="1"/>
    </location>
</feature>
<dbReference type="InterPro" id="IPR029058">
    <property type="entry name" value="AB_hydrolase_fold"/>
</dbReference>
<gene>
    <name evidence="5" type="ORF">FA14DRAFT_114314</name>
</gene>
<evidence type="ECO:0000313" key="5">
    <source>
        <dbReference type="EMBL" id="PWN38186.1"/>
    </source>
</evidence>
<dbReference type="PANTHER" id="PTHR11559">
    <property type="entry name" value="CARBOXYLESTERASE"/>
    <property type="match status" value="1"/>
</dbReference>
<organism evidence="5 6">
    <name type="scientific">Meira miltonrushii</name>
    <dbReference type="NCBI Taxonomy" id="1280837"/>
    <lineage>
        <taxon>Eukaryota</taxon>
        <taxon>Fungi</taxon>
        <taxon>Dikarya</taxon>
        <taxon>Basidiomycota</taxon>
        <taxon>Ustilaginomycotina</taxon>
        <taxon>Exobasidiomycetes</taxon>
        <taxon>Exobasidiales</taxon>
        <taxon>Brachybasidiaceae</taxon>
        <taxon>Meira</taxon>
    </lineage>
</organism>
<feature type="domain" description="Carboxylesterase type B" evidence="4">
    <location>
        <begin position="19"/>
        <end position="501"/>
    </location>
</feature>
<protein>
    <recommendedName>
        <fullName evidence="3">Carboxylic ester hydrolase</fullName>
        <ecNumber evidence="3">3.1.1.-</ecNumber>
    </recommendedName>
</protein>
<keyword evidence="6" id="KW-1185">Reference proteome</keyword>
<dbReference type="Pfam" id="PF00135">
    <property type="entry name" value="COesterase"/>
    <property type="match status" value="1"/>
</dbReference>
<dbReference type="OrthoDB" id="408631at2759"/>
<dbReference type="FunCoup" id="A0A316VKU6">
    <property type="interactions" value="2"/>
</dbReference>
<evidence type="ECO:0000256" key="3">
    <source>
        <dbReference type="RuleBase" id="RU361235"/>
    </source>
</evidence>
<dbReference type="SUPFAM" id="SSF53474">
    <property type="entry name" value="alpha/beta-Hydrolases"/>
    <property type="match status" value="1"/>
</dbReference>
<evidence type="ECO:0000259" key="4">
    <source>
        <dbReference type="Pfam" id="PF00135"/>
    </source>
</evidence>
<dbReference type="EC" id="3.1.1.-" evidence="3"/>
<comment type="similarity">
    <text evidence="1 3">Belongs to the type-B carboxylesterase/lipase family.</text>
</comment>
<dbReference type="InterPro" id="IPR019826">
    <property type="entry name" value="Carboxylesterase_B_AS"/>
</dbReference>
<dbReference type="InterPro" id="IPR050309">
    <property type="entry name" value="Type-B_Carboxylest/Lipase"/>
</dbReference>
<dbReference type="Proteomes" id="UP000245771">
    <property type="component" value="Unassembled WGS sequence"/>
</dbReference>
<dbReference type="InParanoid" id="A0A316VKU6"/>
<dbReference type="PROSITE" id="PS00122">
    <property type="entry name" value="CARBOXYLESTERASE_B_1"/>
    <property type="match status" value="1"/>
</dbReference>